<dbReference type="EMBL" id="MGFS01000029">
    <property type="protein sequence ID" value="OGM10747.1"/>
    <property type="molecule type" value="Genomic_DNA"/>
</dbReference>
<feature type="compositionally biased region" description="Basic residues" evidence="1">
    <location>
        <begin position="1"/>
        <end position="14"/>
    </location>
</feature>
<proteinExistence type="predicted"/>
<feature type="region of interest" description="Disordered" evidence="1">
    <location>
        <begin position="1"/>
        <end position="27"/>
    </location>
</feature>
<dbReference type="SMART" id="SM00316">
    <property type="entry name" value="S1"/>
    <property type="match status" value="4"/>
</dbReference>
<accession>A0A1F7X6U9</accession>
<dbReference type="InterPro" id="IPR012340">
    <property type="entry name" value="NA-bd_OB-fold"/>
</dbReference>
<organism evidence="3 4">
    <name type="scientific">Candidatus Woesebacteria bacterium RBG_16_34_12</name>
    <dbReference type="NCBI Taxonomy" id="1802480"/>
    <lineage>
        <taxon>Bacteria</taxon>
        <taxon>Candidatus Woeseibacteriota</taxon>
    </lineage>
</organism>
<dbReference type="InterPro" id="IPR052757">
    <property type="entry name" value="Ribosomal_protein_S1"/>
</dbReference>
<dbReference type="AlphaFoldDB" id="A0A1F7X6U9"/>
<reference evidence="3 4" key="1">
    <citation type="journal article" date="2016" name="Nat. Commun.">
        <title>Thousands of microbial genomes shed light on interconnected biogeochemical processes in an aquifer system.</title>
        <authorList>
            <person name="Anantharaman K."/>
            <person name="Brown C.T."/>
            <person name="Hug L.A."/>
            <person name="Sharon I."/>
            <person name="Castelle C.J."/>
            <person name="Probst A.J."/>
            <person name="Thomas B.C."/>
            <person name="Singh A."/>
            <person name="Wilkins M.J."/>
            <person name="Karaoz U."/>
            <person name="Brodie E.L."/>
            <person name="Williams K.H."/>
            <person name="Hubbard S.S."/>
            <person name="Banfield J.F."/>
        </authorList>
    </citation>
    <scope>NUCLEOTIDE SEQUENCE [LARGE SCALE GENOMIC DNA]</scope>
</reference>
<dbReference type="InterPro" id="IPR035104">
    <property type="entry name" value="Ribosomal_protein_S1-like"/>
</dbReference>
<gene>
    <name evidence="3" type="ORF">A2Z22_02580</name>
</gene>
<name>A0A1F7X6U9_9BACT</name>
<dbReference type="GO" id="GO:0003676">
    <property type="term" value="F:nucleic acid binding"/>
    <property type="evidence" value="ECO:0007669"/>
    <property type="project" value="InterPro"/>
</dbReference>
<feature type="domain" description="S1 motif" evidence="2">
    <location>
        <begin position="306"/>
        <end position="369"/>
    </location>
</feature>
<evidence type="ECO:0000313" key="3">
    <source>
        <dbReference type="EMBL" id="OGM10747.1"/>
    </source>
</evidence>
<dbReference type="PANTHER" id="PTHR47559">
    <property type="entry name" value="OS03G0844900 PROTEIN"/>
    <property type="match status" value="1"/>
</dbReference>
<evidence type="ECO:0000259" key="2">
    <source>
        <dbReference type="PROSITE" id="PS50126"/>
    </source>
</evidence>
<sequence length="378" mass="41994">MTTKKKTSSFKTHKTSNSSSQEPKTMADLLQSFGREVKPLSRGVKLKGIVISKSKNRLVLDIDRKSEGLVAEKAFSEAKDYIKTLEIGDVVTTSVIISETPDGYTILSLRGAQQDASWEKIIKAKSEDKVMVVLGKSVNPSGVMVEAEGLIGFIPNSQLGKEVSEDTKTLIGEHFKVKVIDVNREANKIVFSEKEVSEEEDIKLIKKALQKIEVNKIYEGRVSTITNFGCFVKIDISFNKKKIPVEGLVHISELSWQKVENINNLLKEGDEVKVKVIGVEENKLALSIKQAKDDPWIKAIQKYKVDSKHKGKVVRVSDFGVFVQLEPGVEGLVHMTKIPPDLRLSKGEEVNVYVEEIDSKSKKLSLGLVLTAKPVGYK</sequence>
<evidence type="ECO:0000313" key="4">
    <source>
        <dbReference type="Proteomes" id="UP000177053"/>
    </source>
</evidence>
<dbReference type="PANTHER" id="PTHR47559:SF1">
    <property type="entry name" value="OS03G0844900 PROTEIN"/>
    <property type="match status" value="1"/>
</dbReference>
<protein>
    <recommendedName>
        <fullName evidence="2">S1 motif domain-containing protein</fullName>
    </recommendedName>
</protein>
<dbReference type="SUPFAM" id="SSF50249">
    <property type="entry name" value="Nucleic acid-binding proteins"/>
    <property type="match status" value="4"/>
</dbReference>
<feature type="domain" description="S1 motif" evidence="2">
    <location>
        <begin position="215"/>
        <end position="289"/>
    </location>
</feature>
<feature type="domain" description="S1 motif" evidence="2">
    <location>
        <begin position="128"/>
        <end position="194"/>
    </location>
</feature>
<evidence type="ECO:0000256" key="1">
    <source>
        <dbReference type="SAM" id="MobiDB-lite"/>
    </source>
</evidence>
<dbReference type="Gene3D" id="2.40.50.140">
    <property type="entry name" value="Nucleic acid-binding proteins"/>
    <property type="match status" value="4"/>
</dbReference>
<dbReference type="Pfam" id="PF00575">
    <property type="entry name" value="S1"/>
    <property type="match status" value="3"/>
</dbReference>
<dbReference type="PRINTS" id="PR00681">
    <property type="entry name" value="RIBOSOMALS1"/>
</dbReference>
<dbReference type="InterPro" id="IPR003029">
    <property type="entry name" value="S1_domain"/>
</dbReference>
<dbReference type="Proteomes" id="UP000177053">
    <property type="component" value="Unassembled WGS sequence"/>
</dbReference>
<dbReference type="PROSITE" id="PS50126">
    <property type="entry name" value="S1"/>
    <property type="match status" value="4"/>
</dbReference>
<feature type="domain" description="S1 motif" evidence="2">
    <location>
        <begin position="43"/>
        <end position="110"/>
    </location>
</feature>
<comment type="caution">
    <text evidence="3">The sequence shown here is derived from an EMBL/GenBank/DDBJ whole genome shotgun (WGS) entry which is preliminary data.</text>
</comment>